<comment type="caution">
    <text evidence="2">The sequence shown here is derived from an EMBL/GenBank/DDBJ whole genome shotgun (WGS) entry which is preliminary data.</text>
</comment>
<reference evidence="2" key="1">
    <citation type="submission" date="2020-05" db="EMBL/GenBank/DDBJ databases">
        <title>Mycena genomes resolve the evolution of fungal bioluminescence.</title>
        <authorList>
            <person name="Tsai I.J."/>
        </authorList>
    </citation>
    <scope>NUCLEOTIDE SEQUENCE</scope>
    <source>
        <strain evidence="2">CCC161011</strain>
    </source>
</reference>
<evidence type="ECO:0000313" key="2">
    <source>
        <dbReference type="EMBL" id="KAF7356291.1"/>
    </source>
</evidence>
<dbReference type="InterPro" id="IPR023393">
    <property type="entry name" value="START-like_dom_sf"/>
</dbReference>
<dbReference type="Gene3D" id="3.30.530.20">
    <property type="match status" value="1"/>
</dbReference>
<name>A0A8H7D250_9AGAR</name>
<evidence type="ECO:0000256" key="1">
    <source>
        <dbReference type="SAM" id="SignalP"/>
    </source>
</evidence>
<protein>
    <submittedName>
        <fullName evidence="2">Uncharacterized protein</fullName>
    </submittedName>
</protein>
<organism evidence="2 3">
    <name type="scientific">Mycena venus</name>
    <dbReference type="NCBI Taxonomy" id="2733690"/>
    <lineage>
        <taxon>Eukaryota</taxon>
        <taxon>Fungi</taxon>
        <taxon>Dikarya</taxon>
        <taxon>Basidiomycota</taxon>
        <taxon>Agaricomycotina</taxon>
        <taxon>Agaricomycetes</taxon>
        <taxon>Agaricomycetidae</taxon>
        <taxon>Agaricales</taxon>
        <taxon>Marasmiineae</taxon>
        <taxon>Mycenaceae</taxon>
        <taxon>Mycena</taxon>
    </lineage>
</organism>
<proteinExistence type="predicted"/>
<evidence type="ECO:0000313" key="3">
    <source>
        <dbReference type="Proteomes" id="UP000620124"/>
    </source>
</evidence>
<keyword evidence="1" id="KW-0732">Signal</keyword>
<feature type="signal peptide" evidence="1">
    <location>
        <begin position="1"/>
        <end position="23"/>
    </location>
</feature>
<keyword evidence="3" id="KW-1185">Reference proteome</keyword>
<gene>
    <name evidence="2" type="ORF">MVEN_00961000</name>
</gene>
<accession>A0A8H7D250</accession>
<sequence length="208" mass="23201">MLTTLLSRAIGVLLLGLISNAHANGSMHYVPNDIHCPKDSQVGFVHNSYIYNAPLHQFTNITKSFFDIKWYGDIPATNFTGTNNVPGATRSGVVPVGDNPNNAFNDTLTMYSMHHDSLEYTYRGQPVKFVLPNQRPAHYYSYAETMRFQSICDGEASYIDLLSYLCADDQIAAYNLWYMLHMSTFEGLAASLGATVLAGDCPQKARRR</sequence>
<dbReference type="OrthoDB" id="2954648at2759"/>
<dbReference type="AlphaFoldDB" id="A0A8H7D250"/>
<dbReference type="EMBL" id="JACAZI010000007">
    <property type="protein sequence ID" value="KAF7356291.1"/>
    <property type="molecule type" value="Genomic_DNA"/>
</dbReference>
<dbReference type="Proteomes" id="UP000620124">
    <property type="component" value="Unassembled WGS sequence"/>
</dbReference>
<feature type="chain" id="PRO_5034033943" evidence="1">
    <location>
        <begin position="24"/>
        <end position="208"/>
    </location>
</feature>